<evidence type="ECO:0000256" key="1">
    <source>
        <dbReference type="ARBA" id="ARBA00001954"/>
    </source>
</evidence>
<keyword evidence="2" id="KW-0479">Metal-binding</keyword>
<dbReference type="Pfam" id="PF08007">
    <property type="entry name" value="JmjC_2"/>
    <property type="match status" value="1"/>
</dbReference>
<gene>
    <name evidence="7" type="ORF">D7V64_02265</name>
</gene>
<evidence type="ECO:0000256" key="4">
    <source>
        <dbReference type="ARBA" id="ARBA00023002"/>
    </source>
</evidence>
<reference evidence="7 8" key="1">
    <citation type="submission" date="2018-09" db="EMBL/GenBank/DDBJ databases">
        <title>The draft genome of Acinetobacter spp. strains.</title>
        <authorList>
            <person name="Qin J."/>
            <person name="Feng Y."/>
            <person name="Zong Z."/>
        </authorList>
    </citation>
    <scope>NUCLEOTIDE SEQUENCE [LARGE SCALE GENOMIC DNA]</scope>
    <source>
        <strain evidence="7 8">WCHAc060002</strain>
    </source>
</reference>
<comment type="caution">
    <text evidence="7">The sequence shown here is derived from an EMBL/GenBank/DDBJ whole genome shotgun (WGS) entry which is preliminary data.</text>
</comment>
<dbReference type="Gene3D" id="2.60.120.650">
    <property type="entry name" value="Cupin"/>
    <property type="match status" value="1"/>
</dbReference>
<proteinExistence type="predicted"/>
<dbReference type="GO" id="GO:0046872">
    <property type="term" value="F:metal ion binding"/>
    <property type="evidence" value="ECO:0007669"/>
    <property type="project" value="UniProtKB-KW"/>
</dbReference>
<dbReference type="EMBL" id="RAXZ01000002">
    <property type="protein sequence ID" value="RKG55164.1"/>
    <property type="molecule type" value="Genomic_DNA"/>
</dbReference>
<comment type="cofactor">
    <cofactor evidence="1">
        <name>Fe(2+)</name>
        <dbReference type="ChEBI" id="CHEBI:29033"/>
    </cofactor>
</comment>
<dbReference type="InterPro" id="IPR039994">
    <property type="entry name" value="NO66-like"/>
</dbReference>
<organism evidence="7 8">
    <name type="scientific">Acinetobacter cumulans</name>
    <dbReference type="NCBI Taxonomy" id="2136182"/>
    <lineage>
        <taxon>Bacteria</taxon>
        <taxon>Pseudomonadati</taxon>
        <taxon>Pseudomonadota</taxon>
        <taxon>Gammaproteobacteria</taxon>
        <taxon>Moraxellales</taxon>
        <taxon>Moraxellaceae</taxon>
        <taxon>Acinetobacter</taxon>
    </lineage>
</organism>
<dbReference type="SUPFAM" id="SSF51197">
    <property type="entry name" value="Clavaminate synthase-like"/>
    <property type="match status" value="1"/>
</dbReference>
<sequence length="389" mass="43966">MSQPLDVLGGISAEQFLAEYWQKKPLLVRNALPEIADILEPSDIMELALDENVNARLIKQKDKDPNQWSVKSSPLIKADFQKMPKLWSVLIQAVDHYSFDLAALWKKFPFIPQWRRDDIMVSYAPQGGSVGKHFDFYDVFLVQGYGHRRWQLGQMCNADTEFVAGQPLRLLPEMGIHFDEVLAPGDLLYVPPGLAHYGVAEDDCLTYSFGFRMPNVSDMMDRVSDKFSENSALKNPLLDIIRDQQSAIGQVTENELEYLKTKLFEHLQNSNILEDAIMSLMSEPKYLDNIPEAEEIGTGDLEAVLEQGYQLLMEPASRLLYTEQDGQLLFWANGEAICTSDTSASYLKRLADGELILLDENLADDDILEDIAHLLNESIVMLAPTDDAE</sequence>
<evidence type="ECO:0000256" key="3">
    <source>
        <dbReference type="ARBA" id="ARBA00022964"/>
    </source>
</evidence>
<evidence type="ECO:0000259" key="6">
    <source>
        <dbReference type="PROSITE" id="PS51184"/>
    </source>
</evidence>
<evidence type="ECO:0000256" key="5">
    <source>
        <dbReference type="ARBA" id="ARBA00023004"/>
    </source>
</evidence>
<keyword evidence="4" id="KW-0560">Oxidoreductase</keyword>
<evidence type="ECO:0000313" key="7">
    <source>
        <dbReference type="EMBL" id="RKG55164.1"/>
    </source>
</evidence>
<protein>
    <submittedName>
        <fullName evidence="7">Cupin</fullName>
    </submittedName>
</protein>
<dbReference type="Gene3D" id="3.40.366.30">
    <property type="entry name" value="50S ribosomal protein L16 arginine hydroxylase, Chain A, Domain 2"/>
    <property type="match status" value="1"/>
</dbReference>
<dbReference type="InterPro" id="IPR046799">
    <property type="entry name" value="ROXA-like_wH"/>
</dbReference>
<dbReference type="GO" id="GO:0016706">
    <property type="term" value="F:2-oxoglutarate-dependent dioxygenase activity"/>
    <property type="evidence" value="ECO:0007669"/>
    <property type="project" value="TreeGrafter"/>
</dbReference>
<dbReference type="InterPro" id="IPR003347">
    <property type="entry name" value="JmjC_dom"/>
</dbReference>
<dbReference type="AlphaFoldDB" id="A0A3A8GJC6"/>
<keyword evidence="5" id="KW-0408">Iron</keyword>
<dbReference type="PANTHER" id="PTHR13096:SF8">
    <property type="entry name" value="RIBOSOMAL OXYGENASE 1"/>
    <property type="match status" value="1"/>
</dbReference>
<dbReference type="PROSITE" id="PS51184">
    <property type="entry name" value="JMJC"/>
    <property type="match status" value="1"/>
</dbReference>
<evidence type="ECO:0000256" key="2">
    <source>
        <dbReference type="ARBA" id="ARBA00022723"/>
    </source>
</evidence>
<accession>A0A3A8GJC6</accession>
<name>A0A3A8GJC6_9GAMM</name>
<keyword evidence="3" id="KW-0223">Dioxygenase</keyword>
<feature type="domain" description="JmjC" evidence="6">
    <location>
        <begin position="100"/>
        <end position="228"/>
    </location>
</feature>
<evidence type="ECO:0000313" key="8">
    <source>
        <dbReference type="Proteomes" id="UP000281084"/>
    </source>
</evidence>
<dbReference type="Proteomes" id="UP000281084">
    <property type="component" value="Unassembled WGS sequence"/>
</dbReference>
<dbReference type="SMART" id="SM00558">
    <property type="entry name" value="JmjC"/>
    <property type="match status" value="1"/>
</dbReference>
<dbReference type="Pfam" id="PF20514">
    <property type="entry name" value="WHD_ROXA"/>
    <property type="match status" value="1"/>
</dbReference>
<dbReference type="RefSeq" id="WP_120366706.1">
    <property type="nucleotide sequence ID" value="NZ_RAXZ01000002.1"/>
</dbReference>
<dbReference type="PANTHER" id="PTHR13096">
    <property type="entry name" value="MINA53 MYC INDUCED NUCLEAR ANTIGEN"/>
    <property type="match status" value="1"/>
</dbReference>